<dbReference type="InterPro" id="IPR000115">
    <property type="entry name" value="PRibGlycinamide_synth"/>
</dbReference>
<dbReference type="GO" id="GO:0006189">
    <property type="term" value="P:'de novo' IMP biosynthetic process"/>
    <property type="evidence" value="ECO:0007669"/>
    <property type="project" value="UniProtKB-UniPathway"/>
</dbReference>
<evidence type="ECO:0000256" key="7">
    <source>
        <dbReference type="ARBA" id="ARBA00022755"/>
    </source>
</evidence>
<comment type="cofactor">
    <cofactor evidence="1">
        <name>Mn(2+)</name>
        <dbReference type="ChEBI" id="CHEBI:29035"/>
    </cofactor>
</comment>
<dbReference type="EMBL" id="LBVU01000017">
    <property type="protein sequence ID" value="KKQ91133.1"/>
    <property type="molecule type" value="Genomic_DNA"/>
</dbReference>
<dbReference type="PANTHER" id="PTHR43472">
    <property type="entry name" value="PHOSPHORIBOSYLAMINE--GLYCINE LIGASE"/>
    <property type="match status" value="1"/>
</dbReference>
<dbReference type="Gene3D" id="3.30.470.20">
    <property type="entry name" value="ATP-grasp fold, B domain"/>
    <property type="match status" value="1"/>
</dbReference>
<dbReference type="GO" id="GO:0005524">
    <property type="term" value="F:ATP binding"/>
    <property type="evidence" value="ECO:0007669"/>
    <property type="project" value="UniProtKB-UniRule"/>
</dbReference>
<evidence type="ECO:0000256" key="11">
    <source>
        <dbReference type="ARBA" id="ARBA00042864"/>
    </source>
</evidence>
<dbReference type="SUPFAM" id="SSF56059">
    <property type="entry name" value="Glutathione synthetase ATP-binding domain-like"/>
    <property type="match status" value="1"/>
</dbReference>
<evidence type="ECO:0000256" key="1">
    <source>
        <dbReference type="ARBA" id="ARBA00001936"/>
    </source>
</evidence>
<sequence length="148" mass="16200">MITDEGLKVIEFNARFGDPETEVYMRILETDLVEILLACTNGILKKQKIKWSKKSVCCVVCASGGYPGKYETGKTISGLDTIHDENVVVFHAGTKIEADKVVTNGGRVLGVTAVGENLKTALSKSYDAIKSISFEGMQYRKDIGKKSF</sequence>
<protein>
    <recommendedName>
        <fullName evidence="4">phosphoribosylamine--glycine ligase</fullName>
        <ecNumber evidence="4">6.3.4.13</ecNumber>
    </recommendedName>
    <alternativeName>
        <fullName evidence="10">Glycinamide ribonucleotide synthetase</fullName>
    </alternativeName>
    <alternativeName>
        <fullName evidence="11">Phosphoribosylglycinamide synthetase</fullName>
    </alternativeName>
</protein>
<dbReference type="GO" id="GO:0009113">
    <property type="term" value="P:purine nucleobase biosynthetic process"/>
    <property type="evidence" value="ECO:0007669"/>
    <property type="project" value="InterPro"/>
</dbReference>
<evidence type="ECO:0000256" key="3">
    <source>
        <dbReference type="ARBA" id="ARBA00005174"/>
    </source>
</evidence>
<evidence type="ECO:0000256" key="2">
    <source>
        <dbReference type="ARBA" id="ARBA00001946"/>
    </source>
</evidence>
<evidence type="ECO:0000259" key="13">
    <source>
        <dbReference type="PROSITE" id="PS50975"/>
    </source>
</evidence>
<dbReference type="InterPro" id="IPR037123">
    <property type="entry name" value="PRibGlycinamide_synth_C_sf"/>
</dbReference>
<feature type="domain" description="ATP-grasp" evidence="13">
    <location>
        <begin position="1"/>
        <end position="41"/>
    </location>
</feature>
<proteinExistence type="inferred from homology"/>
<dbReference type="InterPro" id="IPR020560">
    <property type="entry name" value="PRibGlycinamide_synth_C-dom"/>
</dbReference>
<accession>A0A0G0LH04</accession>
<evidence type="ECO:0000256" key="4">
    <source>
        <dbReference type="ARBA" id="ARBA00013255"/>
    </source>
</evidence>
<dbReference type="InterPro" id="IPR011054">
    <property type="entry name" value="Rudment_hybrid_motif"/>
</dbReference>
<keyword evidence="8 12" id="KW-0067">ATP-binding</keyword>
<dbReference type="InterPro" id="IPR020559">
    <property type="entry name" value="PRibGlycinamide_synth_CS"/>
</dbReference>
<comment type="cofactor">
    <cofactor evidence="2">
        <name>Mg(2+)</name>
        <dbReference type="ChEBI" id="CHEBI:18420"/>
    </cofactor>
</comment>
<dbReference type="PROSITE" id="PS00184">
    <property type="entry name" value="GARS"/>
    <property type="match status" value="1"/>
</dbReference>
<evidence type="ECO:0000313" key="14">
    <source>
        <dbReference type="EMBL" id="KKQ91133.1"/>
    </source>
</evidence>
<comment type="caution">
    <text evidence="14">The sequence shown here is derived from an EMBL/GenBank/DDBJ whole genome shotgun (WGS) entry which is preliminary data.</text>
</comment>
<dbReference type="GO" id="GO:0004637">
    <property type="term" value="F:phosphoribosylamine-glycine ligase activity"/>
    <property type="evidence" value="ECO:0007669"/>
    <property type="project" value="UniProtKB-EC"/>
</dbReference>
<dbReference type="GO" id="GO:0046872">
    <property type="term" value="F:metal ion binding"/>
    <property type="evidence" value="ECO:0007669"/>
    <property type="project" value="InterPro"/>
</dbReference>
<dbReference type="Pfam" id="PF02843">
    <property type="entry name" value="GARS_C"/>
    <property type="match status" value="1"/>
</dbReference>
<reference evidence="14 15" key="1">
    <citation type="journal article" date="2015" name="Nature">
        <title>rRNA introns, odd ribosomes, and small enigmatic genomes across a large radiation of phyla.</title>
        <authorList>
            <person name="Brown C.T."/>
            <person name="Hug L.A."/>
            <person name="Thomas B.C."/>
            <person name="Sharon I."/>
            <person name="Castelle C.J."/>
            <person name="Singh A."/>
            <person name="Wilkins M.J."/>
            <person name="Williams K.H."/>
            <person name="Banfield J.F."/>
        </authorList>
    </citation>
    <scope>NUCLEOTIDE SEQUENCE [LARGE SCALE GENOMIC DNA]</scope>
</reference>
<evidence type="ECO:0000256" key="12">
    <source>
        <dbReference type="PROSITE-ProRule" id="PRU00409"/>
    </source>
</evidence>
<dbReference type="PATRIC" id="fig|1618572.3.peg.1224"/>
<dbReference type="Gene3D" id="3.90.600.10">
    <property type="entry name" value="Phosphoribosylglycinamide synthetase, C-terminal domain"/>
    <property type="match status" value="1"/>
</dbReference>
<evidence type="ECO:0000256" key="5">
    <source>
        <dbReference type="ARBA" id="ARBA00022598"/>
    </source>
</evidence>
<comment type="similarity">
    <text evidence="9">Belongs to the GARS family.</text>
</comment>
<organism evidence="14 15">
    <name type="scientific">Candidatus Woesebacteria bacterium GW2011_GWB1_39_10</name>
    <dbReference type="NCBI Taxonomy" id="1618572"/>
    <lineage>
        <taxon>Bacteria</taxon>
        <taxon>Candidatus Woeseibacteriota</taxon>
    </lineage>
</organism>
<evidence type="ECO:0000256" key="9">
    <source>
        <dbReference type="ARBA" id="ARBA00038345"/>
    </source>
</evidence>
<keyword evidence="7" id="KW-0658">Purine biosynthesis</keyword>
<dbReference type="SMART" id="SM01210">
    <property type="entry name" value="GARS_C"/>
    <property type="match status" value="1"/>
</dbReference>
<gene>
    <name evidence="14" type="ORF">UT17_C0017G0006</name>
</gene>
<dbReference type="UniPathway" id="UPA00074">
    <property type="reaction ID" value="UER00125"/>
</dbReference>
<dbReference type="InterPro" id="IPR011761">
    <property type="entry name" value="ATP-grasp"/>
</dbReference>
<dbReference type="SUPFAM" id="SSF51246">
    <property type="entry name" value="Rudiment single hybrid motif"/>
    <property type="match status" value="1"/>
</dbReference>
<evidence type="ECO:0000313" key="15">
    <source>
        <dbReference type="Proteomes" id="UP000034774"/>
    </source>
</evidence>
<name>A0A0G0LH04_9BACT</name>
<comment type="pathway">
    <text evidence="3">Purine metabolism; IMP biosynthesis via de novo pathway; N(1)-(5-phospho-D-ribosyl)glycinamide from 5-phospho-alpha-D-ribose 1-diphosphate: step 2/2.</text>
</comment>
<dbReference type="Proteomes" id="UP000034774">
    <property type="component" value="Unassembled WGS sequence"/>
</dbReference>
<dbReference type="EC" id="6.3.4.13" evidence="4"/>
<evidence type="ECO:0000256" key="6">
    <source>
        <dbReference type="ARBA" id="ARBA00022741"/>
    </source>
</evidence>
<evidence type="ECO:0000256" key="10">
    <source>
        <dbReference type="ARBA" id="ARBA00042242"/>
    </source>
</evidence>
<evidence type="ECO:0000256" key="8">
    <source>
        <dbReference type="ARBA" id="ARBA00022840"/>
    </source>
</evidence>
<dbReference type="PANTHER" id="PTHR43472:SF1">
    <property type="entry name" value="PHOSPHORIBOSYLAMINE--GLYCINE LIGASE, CHLOROPLASTIC"/>
    <property type="match status" value="1"/>
</dbReference>
<dbReference type="STRING" id="1618572.UT17_C0017G0006"/>
<dbReference type="AlphaFoldDB" id="A0A0G0LH04"/>
<keyword evidence="5 14" id="KW-0436">Ligase</keyword>
<dbReference type="FunFam" id="3.90.600.10:FF:000001">
    <property type="entry name" value="Trifunctional purine biosynthetic protein adenosine-3"/>
    <property type="match status" value="1"/>
</dbReference>
<keyword evidence="6 12" id="KW-0547">Nucleotide-binding</keyword>
<dbReference type="PROSITE" id="PS50975">
    <property type="entry name" value="ATP_GRASP"/>
    <property type="match status" value="1"/>
</dbReference>